<sequence length="13" mass="1583">MLVEERPRRRAGL</sequence>
<dbReference type="EMBL" id="GGEC01058117">
    <property type="protein sequence ID" value="MBX38601.1"/>
    <property type="molecule type" value="Transcribed_RNA"/>
</dbReference>
<organism evidence="1">
    <name type="scientific">Rhizophora mucronata</name>
    <name type="common">Asiatic mangrove</name>
    <dbReference type="NCBI Taxonomy" id="61149"/>
    <lineage>
        <taxon>Eukaryota</taxon>
        <taxon>Viridiplantae</taxon>
        <taxon>Streptophyta</taxon>
        <taxon>Embryophyta</taxon>
        <taxon>Tracheophyta</taxon>
        <taxon>Spermatophyta</taxon>
        <taxon>Magnoliopsida</taxon>
        <taxon>eudicotyledons</taxon>
        <taxon>Gunneridae</taxon>
        <taxon>Pentapetalae</taxon>
        <taxon>rosids</taxon>
        <taxon>fabids</taxon>
        <taxon>Malpighiales</taxon>
        <taxon>Rhizophoraceae</taxon>
        <taxon>Rhizophora</taxon>
    </lineage>
</organism>
<proteinExistence type="predicted"/>
<evidence type="ECO:0000313" key="1">
    <source>
        <dbReference type="EMBL" id="MBX38601.1"/>
    </source>
</evidence>
<protein>
    <submittedName>
        <fullName evidence="1">Uncharacterized protein</fullName>
    </submittedName>
</protein>
<accession>A0A2P2N7Z0</accession>
<name>A0A2P2N7Z0_RHIMU</name>
<reference evidence="1" key="1">
    <citation type="submission" date="2018-02" db="EMBL/GenBank/DDBJ databases">
        <title>Rhizophora mucronata_Transcriptome.</title>
        <authorList>
            <person name="Meera S.P."/>
            <person name="Sreeshan A."/>
            <person name="Augustine A."/>
        </authorList>
    </citation>
    <scope>NUCLEOTIDE SEQUENCE</scope>
    <source>
        <tissue evidence="1">Leaf</tissue>
    </source>
</reference>